<dbReference type="AlphaFoldDB" id="A0A239BM92"/>
<evidence type="ECO:0000256" key="1">
    <source>
        <dbReference type="SAM" id="MobiDB-lite"/>
    </source>
</evidence>
<name>A0A239BM92_9BACT</name>
<evidence type="ECO:0000313" key="2">
    <source>
        <dbReference type="EMBL" id="SNS09265.1"/>
    </source>
</evidence>
<dbReference type="RefSeq" id="WP_089317550.1">
    <property type="nucleotide sequence ID" value="NZ_FZOQ01000002.1"/>
</dbReference>
<sequence length="174" mass="19872">MEVILVILLILAGVAFFLIREWFKAFNTPDVPSRKEADRQGRTPQAPPRPATSFEDILRELQPKAERMGEKGQKPVAPAPEKPREVARPLVPVAEEKPKYKSYEKPIPAAVSLEEKTIPGRKQVVVLQQETPPRRFDPYARGTERTSDRMARMLRNPTTARDAIILSEIFNRKY</sequence>
<organism evidence="2 3">
    <name type="scientific">Pontibacter ummariensis</name>
    <dbReference type="NCBI Taxonomy" id="1610492"/>
    <lineage>
        <taxon>Bacteria</taxon>
        <taxon>Pseudomonadati</taxon>
        <taxon>Bacteroidota</taxon>
        <taxon>Cytophagia</taxon>
        <taxon>Cytophagales</taxon>
        <taxon>Hymenobacteraceae</taxon>
        <taxon>Pontibacter</taxon>
    </lineage>
</organism>
<feature type="compositionally biased region" description="Basic and acidic residues" evidence="1">
    <location>
        <begin position="56"/>
        <end position="73"/>
    </location>
</feature>
<keyword evidence="3" id="KW-1185">Reference proteome</keyword>
<accession>A0A239BM92</accession>
<dbReference type="EMBL" id="FZOQ01000002">
    <property type="protein sequence ID" value="SNS09265.1"/>
    <property type="molecule type" value="Genomic_DNA"/>
</dbReference>
<protein>
    <submittedName>
        <fullName evidence="2">Uncharacterized protein</fullName>
    </submittedName>
</protein>
<dbReference type="OrthoDB" id="852730at2"/>
<feature type="compositionally biased region" description="Basic and acidic residues" evidence="1">
    <location>
        <begin position="32"/>
        <end position="41"/>
    </location>
</feature>
<gene>
    <name evidence="2" type="ORF">SAMN06296052_10257</name>
</gene>
<reference evidence="3" key="1">
    <citation type="submission" date="2017-06" db="EMBL/GenBank/DDBJ databases">
        <authorList>
            <person name="Varghese N."/>
            <person name="Submissions S."/>
        </authorList>
    </citation>
    <scope>NUCLEOTIDE SEQUENCE [LARGE SCALE GENOMIC DNA]</scope>
    <source>
        <strain evidence="3">NKM1</strain>
    </source>
</reference>
<dbReference type="Proteomes" id="UP000198432">
    <property type="component" value="Unassembled WGS sequence"/>
</dbReference>
<feature type="region of interest" description="Disordered" evidence="1">
    <location>
        <begin position="30"/>
        <end position="91"/>
    </location>
</feature>
<proteinExistence type="predicted"/>
<evidence type="ECO:0000313" key="3">
    <source>
        <dbReference type="Proteomes" id="UP000198432"/>
    </source>
</evidence>